<keyword evidence="6 10" id="KW-0520">NAD</keyword>
<dbReference type="Pfam" id="PF03721">
    <property type="entry name" value="UDPG_MGDP_dh_N"/>
    <property type="match status" value="1"/>
</dbReference>
<dbReference type="GO" id="GO:0003979">
    <property type="term" value="F:UDP-glucose 6-dehydrogenase activity"/>
    <property type="evidence" value="ECO:0007669"/>
    <property type="project" value="UniProtKB-EC"/>
</dbReference>
<evidence type="ECO:0000256" key="1">
    <source>
        <dbReference type="ARBA" id="ARBA00004701"/>
    </source>
</evidence>
<sequence length="612" mass="68466">YRVIGLDVKKQVVDALQRGEAPVSEPQLQELINQYKTNIDATVDYYKSISETDMTMIIVPTPSVPNTGFFSNDYVLSAVKAIGKVIRLCDKYHQVVVTSTVMPGSTGGIIRDVLESSSGRKVGCLDSEVGLAYNPEFIALGQVIRDMLNPDFILIGESDRRIGDALQTLYSKTTTKQPVLFRRMNFINAEITKISINTYVTTKITYANMLSELCEKFPGADTDVVTTAIGCDSRIGTKYLKGALAYGGPCFPRDNRAFVALAKSVFVNALLAEATDQLNNYQVDRLLRVCEQIAEVRFGNAPSLRPKVGILGLSYKPDTPVVECSAACALANKLISTFDVLAYDPLAMSSAFQICDTRVHFVNSVDELVYGHNTDILLIATASNSWKNITFSCTDKRTLYIVNCWRLLNKEEVEENNRHIRIILLGNGDSKFVLNQLKTSDKTRNTIKIIEHPININSKLRILVTGGAGFIGSHLARRLVKEGHYIVCADWKRNDYFQENEFCNEFLKMDLRVHDNCLVATKGCDLVFNLAADVGGMGYTLSGKNDGRSSTQCNLRRLCPFAFLLGKLRRMIIPKSYLKSIKVWLESRQAFVKIQEQEKYSLVQIEKYLIDF</sequence>
<comment type="pathway">
    <text evidence="1">Nucleotide-sugar biosynthesis; UDP-alpha-D-glucuronate biosynthesis; UDP-alpha-D-glucuronate from UDP-alpha-D-glucose: step 1/1.</text>
</comment>
<feature type="domain" description="UDP-glucose/GDP-mannose dehydrogenase C-terminal" evidence="11">
    <location>
        <begin position="309"/>
        <end position="410"/>
    </location>
</feature>
<proteinExistence type="inferred from homology"/>
<dbReference type="PANTHER" id="PTHR43750:SF1">
    <property type="entry name" value="GDP-MANNOSE 6-DEHYDROGENASE"/>
    <property type="match status" value="1"/>
</dbReference>
<dbReference type="InterPro" id="IPR028357">
    <property type="entry name" value="UDPglc_DH_bac"/>
</dbReference>
<dbReference type="NCBIfam" id="TIGR03026">
    <property type="entry name" value="NDP-sugDHase"/>
    <property type="match status" value="1"/>
</dbReference>
<feature type="active site" description="Nucleophile" evidence="8">
    <location>
        <position position="250"/>
    </location>
</feature>
<dbReference type="InterPro" id="IPR036220">
    <property type="entry name" value="UDP-Glc/GDP-Man_DH_C_sf"/>
</dbReference>
<dbReference type="SUPFAM" id="SSF51735">
    <property type="entry name" value="NAD(P)-binding Rossmann-fold domains"/>
    <property type="match status" value="2"/>
</dbReference>
<protein>
    <recommendedName>
        <fullName evidence="4">UDP-glucose 6-dehydrogenase</fullName>
        <ecNumber evidence="3">1.1.1.22</ecNumber>
    </recommendedName>
</protein>
<evidence type="ECO:0000313" key="14">
    <source>
        <dbReference type="Proteomes" id="UP000682733"/>
    </source>
</evidence>
<name>A0A8S2Q041_9BILA</name>
<comment type="catalytic activity">
    <reaction evidence="7">
        <text>UDP-alpha-D-glucose + 2 NAD(+) + H2O = UDP-alpha-D-glucuronate + 2 NADH + 3 H(+)</text>
        <dbReference type="Rhea" id="RHEA:23596"/>
        <dbReference type="ChEBI" id="CHEBI:15377"/>
        <dbReference type="ChEBI" id="CHEBI:15378"/>
        <dbReference type="ChEBI" id="CHEBI:57540"/>
        <dbReference type="ChEBI" id="CHEBI:57945"/>
        <dbReference type="ChEBI" id="CHEBI:58052"/>
        <dbReference type="ChEBI" id="CHEBI:58885"/>
        <dbReference type="EC" id="1.1.1.22"/>
    </reaction>
</comment>
<evidence type="ECO:0000256" key="2">
    <source>
        <dbReference type="ARBA" id="ARBA00006601"/>
    </source>
</evidence>
<evidence type="ECO:0000256" key="10">
    <source>
        <dbReference type="PIRSR" id="PIRSR500134-3"/>
    </source>
</evidence>
<evidence type="ECO:0000256" key="8">
    <source>
        <dbReference type="PIRSR" id="PIRSR500134-1"/>
    </source>
</evidence>
<gene>
    <name evidence="12" type="ORF">OVA965_LOCUS27191</name>
    <name evidence="13" type="ORF">TMI583_LOCUS27940</name>
</gene>
<dbReference type="SUPFAM" id="SSF48179">
    <property type="entry name" value="6-phosphogluconate dehydrogenase C-terminal domain-like"/>
    <property type="match status" value="1"/>
</dbReference>
<reference evidence="13" key="1">
    <citation type="submission" date="2021-02" db="EMBL/GenBank/DDBJ databases">
        <authorList>
            <person name="Nowell W R."/>
        </authorList>
    </citation>
    <scope>NUCLEOTIDE SEQUENCE</scope>
</reference>
<dbReference type="InterPro" id="IPR001732">
    <property type="entry name" value="UDP-Glc/GDP-Man_DH_N"/>
</dbReference>
<evidence type="ECO:0000256" key="7">
    <source>
        <dbReference type="ARBA" id="ARBA00047473"/>
    </source>
</evidence>
<dbReference type="Gene3D" id="1.20.5.100">
    <property type="entry name" value="Cytochrome c1, transmembrane anchor, C-terminal"/>
    <property type="match status" value="1"/>
</dbReference>
<dbReference type="GO" id="GO:0051287">
    <property type="term" value="F:NAD binding"/>
    <property type="evidence" value="ECO:0007669"/>
    <property type="project" value="InterPro"/>
</dbReference>
<dbReference type="InterPro" id="IPR008927">
    <property type="entry name" value="6-PGluconate_DH-like_C_sf"/>
</dbReference>
<feature type="binding site" evidence="9">
    <location>
        <position position="193"/>
    </location>
    <ligand>
        <name>substrate</name>
    </ligand>
</feature>
<evidence type="ECO:0000256" key="6">
    <source>
        <dbReference type="ARBA" id="ARBA00023027"/>
    </source>
</evidence>
<dbReference type="Proteomes" id="UP000677228">
    <property type="component" value="Unassembled WGS sequence"/>
</dbReference>
<feature type="binding site" evidence="10">
    <location>
        <position position="61"/>
    </location>
    <ligand>
        <name>NAD(+)</name>
        <dbReference type="ChEBI" id="CHEBI:57540"/>
    </ligand>
</feature>
<evidence type="ECO:0000256" key="9">
    <source>
        <dbReference type="PIRSR" id="PIRSR500134-2"/>
    </source>
</evidence>
<dbReference type="Pfam" id="PF01370">
    <property type="entry name" value="Epimerase"/>
    <property type="match status" value="1"/>
</dbReference>
<dbReference type="InterPro" id="IPR017476">
    <property type="entry name" value="UDP-Glc/GDP-Man"/>
</dbReference>
<accession>A0A8S2Q041</accession>
<evidence type="ECO:0000256" key="4">
    <source>
        <dbReference type="ARBA" id="ARBA00015132"/>
    </source>
</evidence>
<dbReference type="SUPFAM" id="SSF52413">
    <property type="entry name" value="UDP-glucose/GDP-mannose dehydrogenase C-terminal domain"/>
    <property type="match status" value="1"/>
</dbReference>
<dbReference type="InterPro" id="IPR001509">
    <property type="entry name" value="Epimerase_deHydtase"/>
</dbReference>
<evidence type="ECO:0000256" key="3">
    <source>
        <dbReference type="ARBA" id="ARBA00012954"/>
    </source>
</evidence>
<organism evidence="13 14">
    <name type="scientific">Didymodactylos carnosus</name>
    <dbReference type="NCBI Taxonomy" id="1234261"/>
    <lineage>
        <taxon>Eukaryota</taxon>
        <taxon>Metazoa</taxon>
        <taxon>Spiralia</taxon>
        <taxon>Gnathifera</taxon>
        <taxon>Rotifera</taxon>
        <taxon>Eurotatoria</taxon>
        <taxon>Bdelloidea</taxon>
        <taxon>Philodinida</taxon>
        <taxon>Philodinidae</taxon>
        <taxon>Didymodactylos</taxon>
    </lineage>
</organism>
<evidence type="ECO:0000313" key="13">
    <source>
        <dbReference type="EMBL" id="CAF4076740.1"/>
    </source>
</evidence>
<evidence type="ECO:0000313" key="12">
    <source>
        <dbReference type="EMBL" id="CAF1271109.1"/>
    </source>
</evidence>
<dbReference type="Proteomes" id="UP000682733">
    <property type="component" value="Unassembled WGS sequence"/>
</dbReference>
<dbReference type="Gene3D" id="3.40.50.720">
    <property type="entry name" value="NAD(P)-binding Rossmann-like Domain"/>
    <property type="match status" value="3"/>
</dbReference>
<evidence type="ECO:0000259" key="11">
    <source>
        <dbReference type="SMART" id="SM00984"/>
    </source>
</evidence>
<dbReference type="InterPro" id="IPR014026">
    <property type="entry name" value="UDP-Glc/GDP-Man_DH_dimer"/>
</dbReference>
<dbReference type="AlphaFoldDB" id="A0A8S2Q041"/>
<dbReference type="Pfam" id="PF03720">
    <property type="entry name" value="UDPG_MGDP_dh_C"/>
    <property type="match status" value="1"/>
</dbReference>
<dbReference type="EMBL" id="CAJNOK010017820">
    <property type="protein sequence ID" value="CAF1271109.1"/>
    <property type="molecule type" value="Genomic_DNA"/>
</dbReference>
<dbReference type="Pfam" id="PF00984">
    <property type="entry name" value="UDPG_MGDP_dh"/>
    <property type="match status" value="1"/>
</dbReference>
<feature type="binding site" evidence="9">
    <location>
        <position position="316"/>
    </location>
    <ligand>
        <name>substrate</name>
    </ligand>
</feature>
<evidence type="ECO:0000256" key="5">
    <source>
        <dbReference type="ARBA" id="ARBA00023002"/>
    </source>
</evidence>
<feature type="binding site" evidence="10">
    <location>
        <position position="7"/>
    </location>
    <ligand>
        <name>NAD(+)</name>
        <dbReference type="ChEBI" id="CHEBI:57540"/>
    </ligand>
</feature>
<dbReference type="PANTHER" id="PTHR43750">
    <property type="entry name" value="UDP-GLUCOSE 6-DEHYDROGENASE TUAD"/>
    <property type="match status" value="1"/>
</dbReference>
<keyword evidence="5" id="KW-0560">Oxidoreductase</keyword>
<comment type="similarity">
    <text evidence="2">Belongs to the UDP-glucose/GDP-mannose dehydrogenase family.</text>
</comment>
<dbReference type="InterPro" id="IPR014027">
    <property type="entry name" value="UDP-Glc/GDP-Man_DH_C"/>
</dbReference>
<dbReference type="EC" id="1.1.1.22" evidence="3"/>
<dbReference type="GO" id="GO:0000271">
    <property type="term" value="P:polysaccharide biosynthetic process"/>
    <property type="evidence" value="ECO:0007669"/>
    <property type="project" value="InterPro"/>
</dbReference>
<dbReference type="SMART" id="SM00984">
    <property type="entry name" value="UDPG_MGDP_dh_C"/>
    <property type="match status" value="1"/>
</dbReference>
<dbReference type="PIRSF" id="PIRSF000124">
    <property type="entry name" value="UDPglc_GDPman_dh"/>
    <property type="match status" value="1"/>
</dbReference>
<dbReference type="InterPro" id="IPR036291">
    <property type="entry name" value="NAD(P)-bd_dom_sf"/>
</dbReference>
<comment type="caution">
    <text evidence="13">The sequence shown here is derived from an EMBL/GenBank/DDBJ whole genome shotgun (WGS) entry which is preliminary data.</text>
</comment>
<dbReference type="EMBL" id="CAJOBA010039386">
    <property type="protein sequence ID" value="CAF4076740.1"/>
    <property type="molecule type" value="Genomic_DNA"/>
</dbReference>
<dbReference type="PIRSF" id="PIRSF500134">
    <property type="entry name" value="UDPglc_DH_bac"/>
    <property type="match status" value="1"/>
</dbReference>
<feature type="binding site" evidence="10">
    <location>
        <position position="100"/>
    </location>
    <ligand>
        <name>NAD(+)</name>
        <dbReference type="ChEBI" id="CHEBI:57540"/>
    </ligand>
</feature>
<feature type="binding site" evidence="9">
    <location>
        <position position="247"/>
    </location>
    <ligand>
        <name>substrate</name>
    </ligand>
</feature>
<feature type="non-terminal residue" evidence="13">
    <location>
        <position position="1"/>
    </location>
</feature>